<reference evidence="2 3" key="1">
    <citation type="submission" date="2017-06" db="EMBL/GenBank/DDBJ databases">
        <title>Comparative genomic analysis of Ambrosia Fusariam Clade fungi.</title>
        <authorList>
            <person name="Stajich J.E."/>
            <person name="Carrillo J."/>
            <person name="Kijimoto T."/>
            <person name="Eskalen A."/>
            <person name="O'Donnell K."/>
            <person name="Kasson M."/>
        </authorList>
    </citation>
    <scope>NUCLEOTIDE SEQUENCE [LARGE SCALE GENOMIC DNA]</scope>
    <source>
        <strain evidence="2 3">NRRL62584</strain>
    </source>
</reference>
<evidence type="ECO:0000313" key="3">
    <source>
        <dbReference type="Proteomes" id="UP000288168"/>
    </source>
</evidence>
<protein>
    <submittedName>
        <fullName evidence="2">Uncharacterized protein</fullName>
    </submittedName>
</protein>
<proteinExistence type="predicted"/>
<sequence>MLVSALLLGLSLAGYYTASKFLQWFLYIMSSALGYRLAETEHGKPRQTGDSELEMNPSRQRSLNDSVYDNQFSASLDDDRALLSDLALPPPAVMASSNRVHLSDSR</sequence>
<dbReference type="EMBL" id="NKCI01000207">
    <property type="protein sequence ID" value="RSL47918.1"/>
    <property type="molecule type" value="Genomic_DNA"/>
</dbReference>
<feature type="region of interest" description="Disordered" evidence="1">
    <location>
        <begin position="41"/>
        <end position="65"/>
    </location>
</feature>
<comment type="caution">
    <text evidence="2">The sequence shown here is derived from an EMBL/GenBank/DDBJ whole genome shotgun (WGS) entry which is preliminary data.</text>
</comment>
<organism evidence="2 3">
    <name type="scientific">Fusarium duplospermum</name>
    <dbReference type="NCBI Taxonomy" id="1325734"/>
    <lineage>
        <taxon>Eukaryota</taxon>
        <taxon>Fungi</taxon>
        <taxon>Dikarya</taxon>
        <taxon>Ascomycota</taxon>
        <taxon>Pezizomycotina</taxon>
        <taxon>Sordariomycetes</taxon>
        <taxon>Hypocreomycetidae</taxon>
        <taxon>Hypocreales</taxon>
        <taxon>Nectriaceae</taxon>
        <taxon>Fusarium</taxon>
        <taxon>Fusarium solani species complex</taxon>
    </lineage>
</organism>
<gene>
    <name evidence="2" type="ORF">CEP54_013179</name>
</gene>
<dbReference type="AlphaFoldDB" id="A0A428P4E7"/>
<dbReference type="Proteomes" id="UP000288168">
    <property type="component" value="Unassembled WGS sequence"/>
</dbReference>
<evidence type="ECO:0000313" key="2">
    <source>
        <dbReference type="EMBL" id="RSL47918.1"/>
    </source>
</evidence>
<dbReference type="OrthoDB" id="5098353at2759"/>
<keyword evidence="3" id="KW-1185">Reference proteome</keyword>
<accession>A0A428P4E7</accession>
<evidence type="ECO:0000256" key="1">
    <source>
        <dbReference type="SAM" id="MobiDB-lite"/>
    </source>
</evidence>
<name>A0A428P4E7_9HYPO</name>